<evidence type="ECO:0000313" key="1">
    <source>
        <dbReference type="EMBL" id="CAB4158386.1"/>
    </source>
</evidence>
<reference evidence="1" key="1">
    <citation type="submission" date="2020-04" db="EMBL/GenBank/DDBJ databases">
        <authorList>
            <person name="Chiriac C."/>
            <person name="Salcher M."/>
            <person name="Ghai R."/>
            <person name="Kavagutti S V."/>
        </authorList>
    </citation>
    <scope>NUCLEOTIDE SEQUENCE</scope>
</reference>
<protein>
    <submittedName>
        <fullName evidence="1">Uncharacterized protein</fullName>
    </submittedName>
</protein>
<dbReference type="EMBL" id="LR796675">
    <property type="protein sequence ID" value="CAB4158386.1"/>
    <property type="molecule type" value="Genomic_DNA"/>
</dbReference>
<name>A0A6J5NL21_9CAUD</name>
<feature type="non-terminal residue" evidence="1">
    <location>
        <position position="30"/>
    </location>
</feature>
<organism evidence="1">
    <name type="scientific">uncultured Caudovirales phage</name>
    <dbReference type="NCBI Taxonomy" id="2100421"/>
    <lineage>
        <taxon>Viruses</taxon>
        <taxon>Duplodnaviria</taxon>
        <taxon>Heunggongvirae</taxon>
        <taxon>Uroviricota</taxon>
        <taxon>Caudoviricetes</taxon>
        <taxon>Peduoviridae</taxon>
        <taxon>Maltschvirus</taxon>
        <taxon>Maltschvirus maltsch</taxon>
    </lineage>
</organism>
<gene>
    <name evidence="1" type="ORF">UFOVP704_1</name>
</gene>
<proteinExistence type="predicted"/>
<accession>A0A6J5NL21</accession>
<sequence length="30" mass="3670">MNKTWYQRKINLDDNWLISIICTQDISYGH</sequence>